<feature type="transmembrane region" description="Helical" evidence="9">
    <location>
        <begin position="186"/>
        <end position="207"/>
    </location>
</feature>
<dbReference type="InterPro" id="IPR008457">
    <property type="entry name" value="Cu-R_CopD_dom"/>
</dbReference>
<comment type="caution">
    <text evidence="13">The sequence shown here is derived from an EMBL/GenBank/DDBJ whole genome shotgun (WGS) entry which is preliminary data.</text>
</comment>
<feature type="chain" id="PRO_5042040246" evidence="10">
    <location>
        <begin position="30"/>
        <end position="567"/>
    </location>
</feature>
<dbReference type="PANTHER" id="PTHR34820:SF4">
    <property type="entry name" value="INNER MEMBRANE PROTEIN YEBZ"/>
    <property type="match status" value="1"/>
</dbReference>
<dbReference type="Proteomes" id="UP001183629">
    <property type="component" value="Unassembled WGS sequence"/>
</dbReference>
<keyword evidence="14" id="KW-1185">Reference proteome</keyword>
<dbReference type="Gene3D" id="2.60.40.1220">
    <property type="match status" value="1"/>
</dbReference>
<keyword evidence="5 10" id="KW-0732">Signal</keyword>
<dbReference type="InterPro" id="IPR014755">
    <property type="entry name" value="Cu-Rt/internalin_Ig-like"/>
</dbReference>
<evidence type="ECO:0000256" key="7">
    <source>
        <dbReference type="ARBA" id="ARBA00023008"/>
    </source>
</evidence>
<feature type="domain" description="Copper resistance protein D" evidence="12">
    <location>
        <begin position="333"/>
        <end position="442"/>
    </location>
</feature>
<feature type="signal peptide" evidence="10">
    <location>
        <begin position="1"/>
        <end position="29"/>
    </location>
</feature>
<dbReference type="AlphaFoldDB" id="A0AAE3ZR86"/>
<evidence type="ECO:0000259" key="11">
    <source>
        <dbReference type="Pfam" id="PF04234"/>
    </source>
</evidence>
<evidence type="ECO:0000256" key="10">
    <source>
        <dbReference type="SAM" id="SignalP"/>
    </source>
</evidence>
<gene>
    <name evidence="13" type="ORF">J2S44_004692</name>
</gene>
<evidence type="ECO:0000256" key="1">
    <source>
        <dbReference type="ARBA" id="ARBA00004651"/>
    </source>
</evidence>
<reference evidence="13 14" key="1">
    <citation type="submission" date="2023-07" db="EMBL/GenBank/DDBJ databases">
        <title>Sequencing the genomes of 1000 actinobacteria strains.</title>
        <authorList>
            <person name="Klenk H.-P."/>
        </authorList>
    </citation>
    <scope>NUCLEOTIDE SEQUENCE [LARGE SCALE GENOMIC DNA]</scope>
    <source>
        <strain evidence="13 14">DSM 44711</strain>
    </source>
</reference>
<evidence type="ECO:0000256" key="9">
    <source>
        <dbReference type="SAM" id="Phobius"/>
    </source>
</evidence>
<dbReference type="InterPro" id="IPR014756">
    <property type="entry name" value="Ig_E-set"/>
</dbReference>
<dbReference type="GO" id="GO:0006825">
    <property type="term" value="P:copper ion transport"/>
    <property type="evidence" value="ECO:0007669"/>
    <property type="project" value="InterPro"/>
</dbReference>
<comment type="subcellular location">
    <subcellularLocation>
        <location evidence="1">Cell membrane</location>
        <topology evidence="1">Multi-pass membrane protein</topology>
    </subcellularLocation>
</comment>
<proteinExistence type="predicted"/>
<evidence type="ECO:0000256" key="2">
    <source>
        <dbReference type="ARBA" id="ARBA00022475"/>
    </source>
</evidence>
<feature type="domain" description="CopC" evidence="11">
    <location>
        <begin position="28"/>
        <end position="122"/>
    </location>
</feature>
<evidence type="ECO:0000313" key="13">
    <source>
        <dbReference type="EMBL" id="MDR7324442.1"/>
    </source>
</evidence>
<dbReference type="PANTHER" id="PTHR34820">
    <property type="entry name" value="INNER MEMBRANE PROTEIN YEBZ"/>
    <property type="match status" value="1"/>
</dbReference>
<keyword evidence="2" id="KW-1003">Cell membrane</keyword>
<name>A0AAE3ZR86_9ACTN</name>
<keyword evidence="8 9" id="KW-0472">Membrane</keyword>
<evidence type="ECO:0000256" key="4">
    <source>
        <dbReference type="ARBA" id="ARBA00022723"/>
    </source>
</evidence>
<feature type="transmembrane region" description="Helical" evidence="9">
    <location>
        <begin position="343"/>
        <end position="363"/>
    </location>
</feature>
<feature type="transmembrane region" description="Helical" evidence="9">
    <location>
        <begin position="268"/>
        <end position="289"/>
    </location>
</feature>
<dbReference type="SUPFAM" id="SSF81296">
    <property type="entry name" value="E set domains"/>
    <property type="match status" value="1"/>
</dbReference>
<dbReference type="Pfam" id="PF04234">
    <property type="entry name" value="CopC"/>
    <property type="match status" value="1"/>
</dbReference>
<evidence type="ECO:0000256" key="8">
    <source>
        <dbReference type="ARBA" id="ARBA00023136"/>
    </source>
</evidence>
<dbReference type="GO" id="GO:0005886">
    <property type="term" value="C:plasma membrane"/>
    <property type="evidence" value="ECO:0007669"/>
    <property type="project" value="UniProtKB-SubCell"/>
</dbReference>
<evidence type="ECO:0000313" key="14">
    <source>
        <dbReference type="Proteomes" id="UP001183629"/>
    </source>
</evidence>
<dbReference type="InterPro" id="IPR032694">
    <property type="entry name" value="CopC/D"/>
</dbReference>
<evidence type="ECO:0000256" key="3">
    <source>
        <dbReference type="ARBA" id="ARBA00022692"/>
    </source>
</evidence>
<feature type="transmembrane region" description="Helical" evidence="9">
    <location>
        <begin position="301"/>
        <end position="322"/>
    </location>
</feature>
<dbReference type="Pfam" id="PF05425">
    <property type="entry name" value="CopD"/>
    <property type="match status" value="1"/>
</dbReference>
<evidence type="ECO:0000256" key="5">
    <source>
        <dbReference type="ARBA" id="ARBA00022729"/>
    </source>
</evidence>
<accession>A0AAE3ZR86</accession>
<dbReference type="GO" id="GO:0046688">
    <property type="term" value="P:response to copper ion"/>
    <property type="evidence" value="ECO:0007669"/>
    <property type="project" value="InterPro"/>
</dbReference>
<feature type="transmembrane region" description="Helical" evidence="9">
    <location>
        <begin position="236"/>
        <end position="256"/>
    </location>
</feature>
<dbReference type="EMBL" id="JAVDYC010000001">
    <property type="protein sequence ID" value="MDR7324442.1"/>
    <property type="molecule type" value="Genomic_DNA"/>
</dbReference>
<dbReference type="InterPro" id="IPR007348">
    <property type="entry name" value="CopC_dom"/>
</dbReference>
<feature type="transmembrane region" description="Helical" evidence="9">
    <location>
        <begin position="375"/>
        <end position="396"/>
    </location>
</feature>
<keyword evidence="6 9" id="KW-1133">Transmembrane helix</keyword>
<organism evidence="13 14">
    <name type="scientific">Catenuloplanes niger</name>
    <dbReference type="NCBI Taxonomy" id="587534"/>
    <lineage>
        <taxon>Bacteria</taxon>
        <taxon>Bacillati</taxon>
        <taxon>Actinomycetota</taxon>
        <taxon>Actinomycetes</taxon>
        <taxon>Micromonosporales</taxon>
        <taxon>Micromonosporaceae</taxon>
        <taxon>Catenuloplanes</taxon>
    </lineage>
</organism>
<keyword evidence="7" id="KW-0186">Copper</keyword>
<dbReference type="RefSeq" id="WP_310417857.1">
    <property type="nucleotide sequence ID" value="NZ_JAVDYC010000001.1"/>
</dbReference>
<feature type="transmembrane region" description="Helical" evidence="9">
    <location>
        <begin position="150"/>
        <end position="170"/>
    </location>
</feature>
<evidence type="ECO:0000256" key="6">
    <source>
        <dbReference type="ARBA" id="ARBA00022989"/>
    </source>
</evidence>
<keyword evidence="3 9" id="KW-0812">Transmembrane</keyword>
<evidence type="ECO:0000259" key="12">
    <source>
        <dbReference type="Pfam" id="PF05425"/>
    </source>
</evidence>
<dbReference type="GO" id="GO:0042597">
    <property type="term" value="C:periplasmic space"/>
    <property type="evidence" value="ECO:0007669"/>
    <property type="project" value="InterPro"/>
</dbReference>
<dbReference type="GO" id="GO:0005507">
    <property type="term" value="F:copper ion binding"/>
    <property type="evidence" value="ECO:0007669"/>
    <property type="project" value="InterPro"/>
</dbReference>
<keyword evidence="4" id="KW-0479">Metal-binding</keyword>
<sequence>MRWVRLVAAVVLGALVVLIGPVSPASAHAVVVDTVPARGSVVGAAPTAVTITFSEAVRLVPGRVKVVAPDGTPVTGGEPTLAGAVMTIPIAAAERPLGTYTVSYRVVSADSHPVGGGFSYSVGARSTFDGAVTGDAVDPGVTAGISVAKYLGYLGLTLLVGPALLMLSLWPRRLLRTPAGRRGPRIMMFAGAGLIALGAVAAIWLQAPYAYGGGPLDATAAGLGEVLLSQFGLAHLGRLAVLALAVPLLAGLAPSLSRAPRLSRARGIALAGVAVAGLVTWPLSGHPIASRMPVVTVFADFAHLAAMAVWLGGLIALAVFLLRRADTRELRVILPVWSRWAALAVYCLIAGGVIQVLVEVGTVGQLVTTRFGQLVLAKTALLGVVLAVAGAARLLVRRLVTGTATGWTARLVPGGPPAVWLRRSVAVELAVTAVVLAASAVLVQTTPSRNVGEEAPVVVPETFSQTLTSPIYTLQYEIYPVQRGEYNTLHGFVYTPEGKPIPIEEFRVTIALPSAGLEPIDAPMAILDESHGLGPVNFPLPGEWTVKFTIRISEIDQATVSGVVNVP</sequence>
<protein>
    <submittedName>
        <fullName evidence="13">Copper transport protein</fullName>
    </submittedName>
</protein>